<dbReference type="SUPFAM" id="SSF50985">
    <property type="entry name" value="RCC1/BLIP-II"/>
    <property type="match status" value="1"/>
</dbReference>
<reference evidence="3 4" key="1">
    <citation type="submission" date="2016-11" db="EMBL/GenBank/DDBJ databases">
        <title>The macronuclear genome of Stentor coeruleus: a giant cell with tiny introns.</title>
        <authorList>
            <person name="Slabodnick M."/>
            <person name="Ruby J.G."/>
            <person name="Reiff S.B."/>
            <person name="Swart E.C."/>
            <person name="Gosai S."/>
            <person name="Prabakaran S."/>
            <person name="Witkowska E."/>
            <person name="Larue G.E."/>
            <person name="Fisher S."/>
            <person name="Freeman R.M."/>
            <person name="Gunawardena J."/>
            <person name="Chu W."/>
            <person name="Stover N.A."/>
            <person name="Gregory B.D."/>
            <person name="Nowacki M."/>
            <person name="Derisi J."/>
            <person name="Roy S.W."/>
            <person name="Marshall W.F."/>
            <person name="Sood P."/>
        </authorList>
    </citation>
    <scope>NUCLEOTIDE SEQUENCE [LARGE SCALE GENOMIC DNA]</scope>
    <source>
        <strain evidence="3">WM001</strain>
    </source>
</reference>
<dbReference type="Gene3D" id="2.130.10.30">
    <property type="entry name" value="Regulator of chromosome condensation 1/beta-lactamase-inhibitor protein II"/>
    <property type="match status" value="1"/>
</dbReference>
<dbReference type="Proteomes" id="UP000187209">
    <property type="component" value="Unassembled WGS sequence"/>
</dbReference>
<dbReference type="InterPro" id="IPR009091">
    <property type="entry name" value="RCC1/BLIP-II"/>
</dbReference>
<feature type="repeat" description="RCC1" evidence="2">
    <location>
        <begin position="557"/>
        <end position="612"/>
    </location>
</feature>
<dbReference type="PRINTS" id="PR00633">
    <property type="entry name" value="RCCNDNSATION"/>
</dbReference>
<keyword evidence="4" id="KW-1185">Reference proteome</keyword>
<proteinExistence type="predicted"/>
<feature type="repeat" description="RCC1" evidence="2">
    <location>
        <begin position="613"/>
        <end position="665"/>
    </location>
</feature>
<evidence type="ECO:0000256" key="2">
    <source>
        <dbReference type="PROSITE-ProRule" id="PRU00235"/>
    </source>
</evidence>
<keyword evidence="1" id="KW-0677">Repeat</keyword>
<dbReference type="AlphaFoldDB" id="A0A1R2CNZ8"/>
<dbReference type="EMBL" id="MPUH01000097">
    <property type="protein sequence ID" value="OMJ90715.1"/>
    <property type="molecule type" value="Genomic_DNA"/>
</dbReference>
<dbReference type="InterPro" id="IPR000408">
    <property type="entry name" value="Reg_chr_condens"/>
</dbReference>
<protein>
    <submittedName>
        <fullName evidence="3">Uncharacterized protein</fullName>
    </submittedName>
</protein>
<evidence type="ECO:0000256" key="1">
    <source>
        <dbReference type="ARBA" id="ARBA00022737"/>
    </source>
</evidence>
<dbReference type="PANTHER" id="PTHR22872">
    <property type="entry name" value="BTK-BINDING PROTEIN-RELATED"/>
    <property type="match status" value="1"/>
</dbReference>
<evidence type="ECO:0000313" key="3">
    <source>
        <dbReference type="EMBL" id="OMJ90715.1"/>
    </source>
</evidence>
<gene>
    <name evidence="3" type="ORF">SteCoe_6891</name>
</gene>
<sequence length="733" mass="81373">MNKFSKKSDPTKESTETNRIYLEDNPEYSGLSINFKNSRFQDFYIDPLYKFPSLLNFPLPPILVDCDCFQPDSVKISDFFESLKAKSPFKKGSQVDLKDSFLQAEGHVPQNSINTSSLDLFTDNYISLESYNFNSFSSIYTDHAKESMTNTMSICEKPLTKNEFMNKQEDSVFLKILQISPECSKQRLSEKKINSKMNFSNLDGSIDDGSKRLYQKPEDQTEILSNDEAIFTGMRTDESIKKNPCLVELIPEGENENSWLMYKSMDALQKASLVHIITEEDELSSPGDEGPLMVDSGRLFLKGTASKAKLSEVTSSFGVIRKVSPKILSDSSDFILSTVPDIKLSIDFPDPLSPLLKKLVFIEQNHNKGVIIYSISTSGFGSSLAIEFSSEDKNTQIFPVPKDPDNNMLYGLMSSTSLNILLQLQVIWISCGFEHIAAVTNNGKVLTWGHGSSGCLGHGNKESLYVPSLIESLSSQNIVYIECGGYHNAAITGQGHVWVWGRGDVNQLGIDYYKLCKDEVGFVSLSPIKIDDLIDNSIVIKGLACGEAHTLLLDSEGRIYSFGWGDDGQLGIENDISMSSFVLKNMNIIQSIPLKVVKVSAGCLFSACIDEIGQVYVWGNGEQGQLGQGQSVKRLDKPKIVSKLHDEFIVDIVCGEGYALAVSQEGKAFAWGQGIAGFFKDDKLYPPGSDIICFVPRFVSYVKNTQEYLLKCPSRDSFVESLCDRNKIFEGCG</sequence>
<accession>A0A1R2CNZ8</accession>
<organism evidence="3 4">
    <name type="scientific">Stentor coeruleus</name>
    <dbReference type="NCBI Taxonomy" id="5963"/>
    <lineage>
        <taxon>Eukaryota</taxon>
        <taxon>Sar</taxon>
        <taxon>Alveolata</taxon>
        <taxon>Ciliophora</taxon>
        <taxon>Postciliodesmatophora</taxon>
        <taxon>Heterotrichea</taxon>
        <taxon>Heterotrichida</taxon>
        <taxon>Stentoridae</taxon>
        <taxon>Stentor</taxon>
    </lineage>
</organism>
<dbReference type="Pfam" id="PF00415">
    <property type="entry name" value="RCC1"/>
    <property type="match status" value="2"/>
</dbReference>
<dbReference type="PROSITE" id="PS00626">
    <property type="entry name" value="RCC1_2"/>
    <property type="match status" value="1"/>
</dbReference>
<evidence type="ECO:0000313" key="4">
    <source>
        <dbReference type="Proteomes" id="UP000187209"/>
    </source>
</evidence>
<dbReference type="OrthoDB" id="360151at2759"/>
<feature type="repeat" description="RCC1" evidence="2">
    <location>
        <begin position="443"/>
        <end position="494"/>
    </location>
</feature>
<dbReference type="Pfam" id="PF13540">
    <property type="entry name" value="RCC1_2"/>
    <property type="match status" value="1"/>
</dbReference>
<name>A0A1R2CNZ8_9CILI</name>
<feature type="repeat" description="RCC1" evidence="2">
    <location>
        <begin position="495"/>
        <end position="556"/>
    </location>
</feature>
<dbReference type="InterPro" id="IPR051625">
    <property type="entry name" value="Signaling_Regulatory_Domain"/>
</dbReference>
<dbReference type="PROSITE" id="PS50012">
    <property type="entry name" value="RCC1_3"/>
    <property type="match status" value="4"/>
</dbReference>
<comment type="caution">
    <text evidence="3">The sequence shown here is derived from an EMBL/GenBank/DDBJ whole genome shotgun (WGS) entry which is preliminary data.</text>
</comment>